<dbReference type="InterPro" id="IPR021994">
    <property type="entry name" value="DUF3592"/>
</dbReference>
<evidence type="ECO:0000313" key="4">
    <source>
        <dbReference type="Proteomes" id="UP001597469"/>
    </source>
</evidence>
<feature type="transmembrane region" description="Helical" evidence="1">
    <location>
        <begin position="6"/>
        <end position="25"/>
    </location>
</feature>
<evidence type="ECO:0000259" key="2">
    <source>
        <dbReference type="Pfam" id="PF12158"/>
    </source>
</evidence>
<evidence type="ECO:0000313" key="3">
    <source>
        <dbReference type="EMBL" id="MFD2570307.1"/>
    </source>
</evidence>
<proteinExistence type="predicted"/>
<reference evidence="4" key="1">
    <citation type="journal article" date="2019" name="Int. J. Syst. Evol. Microbiol.">
        <title>The Global Catalogue of Microorganisms (GCM) 10K type strain sequencing project: providing services to taxonomists for standard genome sequencing and annotation.</title>
        <authorList>
            <consortium name="The Broad Institute Genomics Platform"/>
            <consortium name="The Broad Institute Genome Sequencing Center for Infectious Disease"/>
            <person name="Wu L."/>
            <person name="Ma J."/>
        </authorList>
    </citation>
    <scope>NUCLEOTIDE SEQUENCE [LARGE SCALE GENOMIC DNA]</scope>
    <source>
        <strain evidence="4">KCTC 42805</strain>
    </source>
</reference>
<accession>A0ABW5M3P7</accession>
<protein>
    <submittedName>
        <fullName evidence="3">DUF3592 domain-containing protein</fullName>
    </submittedName>
</protein>
<evidence type="ECO:0000256" key="1">
    <source>
        <dbReference type="SAM" id="Phobius"/>
    </source>
</evidence>
<feature type="transmembrane region" description="Helical" evidence="1">
    <location>
        <begin position="100"/>
        <end position="130"/>
    </location>
</feature>
<dbReference type="Proteomes" id="UP001597469">
    <property type="component" value="Unassembled WGS sequence"/>
</dbReference>
<dbReference type="Pfam" id="PF12158">
    <property type="entry name" value="DUF3592"/>
    <property type="match status" value="1"/>
</dbReference>
<name>A0ABW5M3P7_9BACT</name>
<dbReference type="EMBL" id="JBHULN010000003">
    <property type="protein sequence ID" value="MFD2570307.1"/>
    <property type="molecule type" value="Genomic_DNA"/>
</dbReference>
<keyword evidence="1" id="KW-0812">Transmembrane</keyword>
<sequence>MGYSITFFVGILVLLASLYLFNTAIDFIKTGTRTMAVVEDLVRVNSKKGKSTYRPIFRYTTLTGKEIHYSHSVSSSPPDWAVGEKATLVYKLDDPENPMILTYFSAFGSAIISLAIATALLIIGGGYYVFQWYAKQFLL</sequence>
<keyword evidence="1" id="KW-1133">Transmembrane helix</keyword>
<keyword evidence="1" id="KW-0472">Membrane</keyword>
<organism evidence="3 4">
    <name type="scientific">Spirosoma soli</name>
    <dbReference type="NCBI Taxonomy" id="1770529"/>
    <lineage>
        <taxon>Bacteria</taxon>
        <taxon>Pseudomonadati</taxon>
        <taxon>Bacteroidota</taxon>
        <taxon>Cytophagia</taxon>
        <taxon>Cytophagales</taxon>
        <taxon>Cytophagaceae</taxon>
        <taxon>Spirosoma</taxon>
    </lineage>
</organism>
<gene>
    <name evidence="3" type="ORF">ACFSUS_06655</name>
</gene>
<comment type="caution">
    <text evidence="3">The sequence shown here is derived from an EMBL/GenBank/DDBJ whole genome shotgun (WGS) entry which is preliminary data.</text>
</comment>
<keyword evidence="4" id="KW-1185">Reference proteome</keyword>
<dbReference type="RefSeq" id="WP_381520843.1">
    <property type="nucleotide sequence ID" value="NZ_JBHULN010000003.1"/>
</dbReference>
<feature type="domain" description="DUF3592" evidence="2">
    <location>
        <begin position="36"/>
        <end position="100"/>
    </location>
</feature>